<dbReference type="OrthoDB" id="432519at2759"/>
<evidence type="ECO:0000313" key="1">
    <source>
        <dbReference type="EMBL" id="CAE7213943.1"/>
    </source>
</evidence>
<protein>
    <submittedName>
        <fullName evidence="1">Cpr protein</fullName>
    </submittedName>
</protein>
<name>A0A812JZ63_SYMPI</name>
<feature type="non-terminal residue" evidence="1">
    <location>
        <position position="255"/>
    </location>
</feature>
<dbReference type="EMBL" id="CAJNIZ010002729">
    <property type="protein sequence ID" value="CAE7213943.1"/>
    <property type="molecule type" value="Genomic_DNA"/>
</dbReference>
<organism evidence="1 2">
    <name type="scientific">Symbiodinium pilosum</name>
    <name type="common">Dinoflagellate</name>
    <dbReference type="NCBI Taxonomy" id="2952"/>
    <lineage>
        <taxon>Eukaryota</taxon>
        <taxon>Sar</taxon>
        <taxon>Alveolata</taxon>
        <taxon>Dinophyceae</taxon>
        <taxon>Suessiales</taxon>
        <taxon>Symbiodiniaceae</taxon>
        <taxon>Symbiodinium</taxon>
    </lineage>
</organism>
<evidence type="ECO:0000313" key="2">
    <source>
        <dbReference type="Proteomes" id="UP000649617"/>
    </source>
</evidence>
<sequence length="255" mass="28914">ARAKAIAISLHGDEGTGKRNKSIMILSWSPLAVHDVSMLTKYPYVIKSEFFHYSSCGNRNITLQNLQEHLASSLNKANKPGQVSTDGWSIHLVLGKGDWKFKREWLEQSRHYSLGDKICPRCYASALDGSAKPWLDVEEAFNTLADIESAKDTRVGQEIWLRTVDGWSPACETADLLHSLWLGTARDCVGSMLLDLAEYWARCNIFTTWDERLQVILHDFQEWCRKVGARPSTVEEMSNPEGHSERCYLFFNSAV</sequence>
<proteinExistence type="predicted"/>
<dbReference type="AlphaFoldDB" id="A0A812JZ63"/>
<accession>A0A812JZ63</accession>
<dbReference type="Proteomes" id="UP000649617">
    <property type="component" value="Unassembled WGS sequence"/>
</dbReference>
<keyword evidence="2" id="KW-1185">Reference proteome</keyword>
<gene>
    <name evidence="1" type="primary">Cpr</name>
    <name evidence="1" type="ORF">SPIL2461_LOCUS2476</name>
</gene>
<reference evidence="1" key="1">
    <citation type="submission" date="2021-02" db="EMBL/GenBank/DDBJ databases">
        <authorList>
            <person name="Dougan E. K."/>
            <person name="Rhodes N."/>
            <person name="Thang M."/>
            <person name="Chan C."/>
        </authorList>
    </citation>
    <scope>NUCLEOTIDE SEQUENCE</scope>
</reference>
<comment type="caution">
    <text evidence="1">The sequence shown here is derived from an EMBL/GenBank/DDBJ whole genome shotgun (WGS) entry which is preliminary data.</text>
</comment>